<dbReference type="PANTHER" id="PTHR39219:SF1">
    <property type="entry name" value="ER MEMBRANE PROTEIN COMPLEX SUBUNIT 10"/>
    <property type="match status" value="1"/>
</dbReference>
<proteinExistence type="predicted"/>
<dbReference type="PANTHER" id="PTHR39219">
    <property type="entry name" value="ER MEMBRANE PROTEIN COMPLEX SUBUNIT 10"/>
    <property type="match status" value="1"/>
</dbReference>
<accession>A0A7S4A3M9</accession>
<evidence type="ECO:0000256" key="2">
    <source>
        <dbReference type="SAM" id="SignalP"/>
    </source>
</evidence>
<dbReference type="EMBL" id="HBIW01020865">
    <property type="protein sequence ID" value="CAE0702531.1"/>
    <property type="molecule type" value="Transcribed_RNA"/>
</dbReference>
<keyword evidence="2" id="KW-0732">Signal</keyword>
<evidence type="ECO:0000256" key="1">
    <source>
        <dbReference type="SAM" id="MobiDB-lite"/>
    </source>
</evidence>
<dbReference type="CDD" id="cd22209">
    <property type="entry name" value="EMC10"/>
    <property type="match status" value="1"/>
</dbReference>
<protein>
    <recommendedName>
        <fullName evidence="4">ER membrane protein complex subunit 10</fullName>
    </recommendedName>
</protein>
<name>A0A7S4A3M9_9STRA</name>
<feature type="signal peptide" evidence="2">
    <location>
        <begin position="1"/>
        <end position="15"/>
    </location>
</feature>
<dbReference type="AlphaFoldDB" id="A0A7S4A3M9"/>
<feature type="chain" id="PRO_5031304548" description="ER membrane protein complex subunit 10" evidence="2">
    <location>
        <begin position="16"/>
        <end position="236"/>
    </location>
</feature>
<sequence length="236" mass="24618">MPNALYLLLAATAAAAPYKCDVEHAFGATATYARRATLTVDPDRANHNKLKFAPDSLPLVGANATAFADLAKADGVYRIRVRREGARAWASASIRACDLAASNYEEDLSVALDARGDVVALAYRNARLEGCDAGAPGEDAALTSSASPALDAVAQVIPVQAKVARPPSGFGSVLPRDGGARPGGATPGAPGADEERPPPTSFFRKYWHIILPLALLLLTTGEPEPTKVTKVAEKSD</sequence>
<organism evidence="3">
    <name type="scientific">Pelagomonas calceolata</name>
    <dbReference type="NCBI Taxonomy" id="35677"/>
    <lineage>
        <taxon>Eukaryota</taxon>
        <taxon>Sar</taxon>
        <taxon>Stramenopiles</taxon>
        <taxon>Ochrophyta</taxon>
        <taxon>Pelagophyceae</taxon>
        <taxon>Pelagomonadales</taxon>
        <taxon>Pelagomonadaceae</taxon>
        <taxon>Pelagomonas</taxon>
    </lineage>
</organism>
<evidence type="ECO:0008006" key="4">
    <source>
        <dbReference type="Google" id="ProtNLM"/>
    </source>
</evidence>
<reference evidence="3" key="1">
    <citation type="submission" date="2021-01" db="EMBL/GenBank/DDBJ databases">
        <authorList>
            <person name="Corre E."/>
            <person name="Pelletier E."/>
            <person name="Niang G."/>
            <person name="Scheremetjew M."/>
            <person name="Finn R."/>
            <person name="Kale V."/>
            <person name="Holt S."/>
            <person name="Cochrane G."/>
            <person name="Meng A."/>
            <person name="Brown T."/>
            <person name="Cohen L."/>
        </authorList>
    </citation>
    <scope>NUCLEOTIDE SEQUENCE</scope>
    <source>
        <strain evidence="3">CCMP1756</strain>
    </source>
</reference>
<evidence type="ECO:0000313" key="3">
    <source>
        <dbReference type="EMBL" id="CAE0702531.1"/>
    </source>
</evidence>
<gene>
    <name evidence="3" type="ORF">PCAL00307_LOCUS17976</name>
</gene>
<feature type="region of interest" description="Disordered" evidence="1">
    <location>
        <begin position="168"/>
        <end position="198"/>
    </location>
</feature>